<feature type="region of interest" description="Disordered" evidence="11">
    <location>
        <begin position="1"/>
        <end position="125"/>
    </location>
</feature>
<dbReference type="NCBIfam" id="TIGR00064">
    <property type="entry name" value="ftsY"/>
    <property type="match status" value="1"/>
</dbReference>
<dbReference type="OrthoDB" id="9804720at2"/>
<evidence type="ECO:0000256" key="10">
    <source>
        <dbReference type="HAMAP-Rule" id="MF_00920"/>
    </source>
</evidence>
<dbReference type="GO" id="GO:0005886">
    <property type="term" value="C:plasma membrane"/>
    <property type="evidence" value="ECO:0007669"/>
    <property type="project" value="UniProtKB-SubCell"/>
</dbReference>
<keyword evidence="2 10" id="KW-1003">Cell membrane</keyword>
<evidence type="ECO:0000256" key="9">
    <source>
        <dbReference type="ARBA" id="ARBA00048027"/>
    </source>
</evidence>
<dbReference type="InterPro" id="IPR004390">
    <property type="entry name" value="SR_rcpt_FtsY"/>
</dbReference>
<dbReference type="InterPro" id="IPR013822">
    <property type="entry name" value="Signal_recog_particl_SRP54_hlx"/>
</dbReference>
<feature type="binding site" evidence="10">
    <location>
        <begin position="275"/>
        <end position="282"/>
    </location>
    <ligand>
        <name>GTP</name>
        <dbReference type="ChEBI" id="CHEBI:37565"/>
    </ligand>
</feature>
<feature type="binding site" evidence="10">
    <location>
        <begin position="421"/>
        <end position="424"/>
    </location>
    <ligand>
        <name>GTP</name>
        <dbReference type="ChEBI" id="CHEBI:37565"/>
    </ligand>
</feature>
<dbReference type="SMART" id="SM00962">
    <property type="entry name" value="SRP54"/>
    <property type="match status" value="1"/>
</dbReference>
<dbReference type="SMART" id="SM00963">
    <property type="entry name" value="SRP54_N"/>
    <property type="match status" value="1"/>
</dbReference>
<gene>
    <name evidence="10 13" type="primary">ftsY</name>
    <name evidence="13" type="ORF">D1223_07085</name>
</gene>
<dbReference type="Pfam" id="PF02881">
    <property type="entry name" value="SRP54_N"/>
    <property type="match status" value="1"/>
</dbReference>
<dbReference type="InterPro" id="IPR036225">
    <property type="entry name" value="SRP/SRP_N"/>
</dbReference>
<comment type="function">
    <text evidence="10">Involved in targeting and insertion of nascent membrane proteins into the cytoplasmic membrane. Acts as a receptor for the complex formed by the signal recognition particle (SRP) and the ribosome-nascent chain (RNC). Interaction with SRP-RNC leads to the transfer of the RNC complex to the Sec translocase for insertion into the membrane, the hydrolysis of GTP by both Ffh and FtsY, and the dissociation of the SRP-FtsY complex into the individual components.</text>
</comment>
<dbReference type="Gene3D" id="1.20.120.140">
    <property type="entry name" value="Signal recognition particle SRP54, nucleotide-binding domain"/>
    <property type="match status" value="1"/>
</dbReference>
<feature type="compositionally biased region" description="Basic and acidic residues" evidence="11">
    <location>
        <begin position="138"/>
        <end position="150"/>
    </location>
</feature>
<evidence type="ECO:0000256" key="1">
    <source>
        <dbReference type="ARBA" id="ARBA00004515"/>
    </source>
</evidence>
<reference evidence="13 14" key="1">
    <citation type="submission" date="2018-08" db="EMBL/GenBank/DDBJ databases">
        <title>Henriciella mobilis sp. nov., isolated from seawater.</title>
        <authorList>
            <person name="Cheng H."/>
            <person name="Wu Y.-H."/>
            <person name="Xu X.-W."/>
            <person name="Guo L.-L."/>
        </authorList>
    </citation>
    <scope>NUCLEOTIDE SEQUENCE [LARGE SCALE GENOMIC DNA]</scope>
    <source>
        <strain evidence="13 14">JN25</strain>
    </source>
</reference>
<keyword evidence="5 10" id="KW-0378">Hydrolase</keyword>
<keyword evidence="4 10" id="KW-0547">Nucleotide-binding</keyword>
<comment type="similarity">
    <text evidence="10">Belongs to the GTP-binding SRP family. FtsY subfamily.</text>
</comment>
<keyword evidence="8 10" id="KW-0675">Receptor</keyword>
<keyword evidence="7 10" id="KW-0472">Membrane</keyword>
<dbReference type="FunFam" id="3.40.50.300:FF:000053">
    <property type="entry name" value="Signal recognition particle receptor FtsY"/>
    <property type="match status" value="1"/>
</dbReference>
<dbReference type="PANTHER" id="PTHR43134:SF1">
    <property type="entry name" value="SIGNAL RECOGNITION PARTICLE RECEPTOR SUBUNIT ALPHA"/>
    <property type="match status" value="1"/>
</dbReference>
<dbReference type="EMBL" id="QWFX01000006">
    <property type="protein sequence ID" value="RIJ30769.1"/>
    <property type="molecule type" value="Genomic_DNA"/>
</dbReference>
<evidence type="ECO:0000313" key="14">
    <source>
        <dbReference type="Proteomes" id="UP000266385"/>
    </source>
</evidence>
<evidence type="ECO:0000256" key="4">
    <source>
        <dbReference type="ARBA" id="ARBA00022741"/>
    </source>
</evidence>
<evidence type="ECO:0000256" key="11">
    <source>
        <dbReference type="SAM" id="MobiDB-lite"/>
    </source>
</evidence>
<dbReference type="SMART" id="SM00382">
    <property type="entry name" value="AAA"/>
    <property type="match status" value="1"/>
</dbReference>
<comment type="subunit">
    <text evidence="10">Part of the signal recognition particle protein translocation system, which is composed of SRP and FtsY. SRP is a ribonucleoprotein composed of Ffh and a 4.5S RNA molecule.</text>
</comment>
<evidence type="ECO:0000256" key="3">
    <source>
        <dbReference type="ARBA" id="ARBA00022490"/>
    </source>
</evidence>
<keyword evidence="6 10" id="KW-0342">GTP-binding</keyword>
<evidence type="ECO:0000256" key="6">
    <source>
        <dbReference type="ARBA" id="ARBA00023134"/>
    </source>
</evidence>
<feature type="compositionally biased region" description="Basic and acidic residues" evidence="11">
    <location>
        <begin position="11"/>
        <end position="120"/>
    </location>
</feature>
<name>A0A399RLR5_9PROT</name>
<dbReference type="Pfam" id="PF00448">
    <property type="entry name" value="SRP54"/>
    <property type="match status" value="1"/>
</dbReference>
<dbReference type="AlphaFoldDB" id="A0A399RLR5"/>
<sequence length="476" mass="51488">MQAPELSADELAAREAAEKEEAERKAAEQAEIERKVAEANRAWEERQQREREAAEAERRRLADEARKTEEAREAARKAAEEARQKAEADEAARQAAEEAEAEARRLEEEAEKVRQEEAERVAAQQKAEAELKLLEERRRAEAAREEEARRKAAAAAAEPDPYTEVKSPGFFSKLTTGLSKSSSKLGASLTGAFNKRKLDDDALEELEDLLITSDMGARVAAKITSNLAKTRFDKDVTDQEIKEALAEEIEAIMAPREQVVDFSDGPTPRVVLFVGVNGSGKTTTIGKIASKLKEQGAKAVLVAGDTFRAAAIEQLTVWGERAGIPVMSKPTGADAAGLVYEAIEKAKADNLDLVLVDTAGRLQNKAELMSELAKIVRVARKLDPEAPHDVILVLDATVGQNALSQVEAFRHTAEVSGIVMTKLDGTAKGGVLVAIAEAHDLPIHFVGVGEKAEDLQPFSAAAFAKALVGMDEKEPA</sequence>
<feature type="region of interest" description="Disordered" evidence="11">
    <location>
        <begin position="138"/>
        <end position="166"/>
    </location>
</feature>
<proteinExistence type="inferred from homology"/>
<dbReference type="GO" id="GO:0005525">
    <property type="term" value="F:GTP binding"/>
    <property type="evidence" value="ECO:0007669"/>
    <property type="project" value="UniProtKB-UniRule"/>
</dbReference>
<dbReference type="GO" id="GO:0005047">
    <property type="term" value="F:signal recognition particle binding"/>
    <property type="evidence" value="ECO:0007669"/>
    <property type="project" value="TreeGrafter"/>
</dbReference>
<comment type="catalytic activity">
    <reaction evidence="9 10">
        <text>GTP + H2O = GDP + phosphate + H(+)</text>
        <dbReference type="Rhea" id="RHEA:19669"/>
        <dbReference type="ChEBI" id="CHEBI:15377"/>
        <dbReference type="ChEBI" id="CHEBI:15378"/>
        <dbReference type="ChEBI" id="CHEBI:37565"/>
        <dbReference type="ChEBI" id="CHEBI:43474"/>
        <dbReference type="ChEBI" id="CHEBI:58189"/>
        <dbReference type="EC" id="3.6.5.4"/>
    </reaction>
</comment>
<keyword evidence="3 10" id="KW-0963">Cytoplasm</keyword>
<evidence type="ECO:0000256" key="5">
    <source>
        <dbReference type="ARBA" id="ARBA00022801"/>
    </source>
</evidence>
<evidence type="ECO:0000256" key="8">
    <source>
        <dbReference type="ARBA" id="ARBA00023170"/>
    </source>
</evidence>
<dbReference type="Gene3D" id="3.40.50.300">
    <property type="entry name" value="P-loop containing nucleotide triphosphate hydrolases"/>
    <property type="match status" value="1"/>
</dbReference>
<dbReference type="PANTHER" id="PTHR43134">
    <property type="entry name" value="SIGNAL RECOGNITION PARTICLE RECEPTOR SUBUNIT ALPHA"/>
    <property type="match status" value="1"/>
</dbReference>
<dbReference type="Proteomes" id="UP000266385">
    <property type="component" value="Unassembled WGS sequence"/>
</dbReference>
<evidence type="ECO:0000256" key="2">
    <source>
        <dbReference type="ARBA" id="ARBA00022475"/>
    </source>
</evidence>
<feature type="domain" description="SRP54-type proteins GTP-binding" evidence="12">
    <location>
        <begin position="442"/>
        <end position="455"/>
    </location>
</feature>
<feature type="binding site" evidence="10">
    <location>
        <begin position="357"/>
        <end position="361"/>
    </location>
    <ligand>
        <name>GTP</name>
        <dbReference type="ChEBI" id="CHEBI:37565"/>
    </ligand>
</feature>
<evidence type="ECO:0000256" key="7">
    <source>
        <dbReference type="ARBA" id="ARBA00023136"/>
    </source>
</evidence>
<dbReference type="GO" id="GO:0003924">
    <property type="term" value="F:GTPase activity"/>
    <property type="evidence" value="ECO:0007669"/>
    <property type="project" value="UniProtKB-UniRule"/>
</dbReference>
<dbReference type="GO" id="GO:0006614">
    <property type="term" value="P:SRP-dependent cotranslational protein targeting to membrane"/>
    <property type="evidence" value="ECO:0007669"/>
    <property type="project" value="InterPro"/>
</dbReference>
<dbReference type="InterPro" id="IPR003593">
    <property type="entry name" value="AAA+_ATPase"/>
</dbReference>
<accession>A0A399RLR5</accession>
<evidence type="ECO:0000313" key="13">
    <source>
        <dbReference type="EMBL" id="RIJ30769.1"/>
    </source>
</evidence>
<protein>
    <recommendedName>
        <fullName evidence="10">Signal recognition particle receptor FtsY</fullName>
        <shortName evidence="10">SRP receptor</shortName>
        <ecNumber evidence="10">3.6.5.4</ecNumber>
    </recommendedName>
</protein>
<dbReference type="EC" id="3.6.5.4" evidence="10"/>
<comment type="caution">
    <text evidence="13">The sequence shown here is derived from an EMBL/GenBank/DDBJ whole genome shotgun (WGS) entry which is preliminary data.</text>
</comment>
<dbReference type="InterPro" id="IPR000897">
    <property type="entry name" value="SRP54_GTPase_dom"/>
</dbReference>
<dbReference type="SUPFAM" id="SSF47364">
    <property type="entry name" value="Domain of the SRP/SRP receptor G-proteins"/>
    <property type="match status" value="1"/>
</dbReference>
<dbReference type="GO" id="GO:0005737">
    <property type="term" value="C:cytoplasm"/>
    <property type="evidence" value="ECO:0007669"/>
    <property type="project" value="UniProtKB-SubCell"/>
</dbReference>
<evidence type="ECO:0000259" key="12">
    <source>
        <dbReference type="PROSITE" id="PS00300"/>
    </source>
</evidence>
<comment type="subcellular location">
    <subcellularLocation>
        <location evidence="1">Cell inner membrane</location>
        <topology evidence="1">Peripheral membrane protein</topology>
        <orientation evidence="1">Cytoplasmic side</orientation>
    </subcellularLocation>
    <subcellularLocation>
        <location evidence="10">Cell membrane</location>
        <topology evidence="10">Peripheral membrane protein</topology>
        <orientation evidence="10">Cytoplasmic side</orientation>
    </subcellularLocation>
    <subcellularLocation>
        <location evidence="10">Cytoplasm</location>
    </subcellularLocation>
</comment>
<dbReference type="HAMAP" id="MF_00920">
    <property type="entry name" value="FtsY"/>
    <property type="match status" value="1"/>
</dbReference>
<dbReference type="PROSITE" id="PS00300">
    <property type="entry name" value="SRP54"/>
    <property type="match status" value="1"/>
</dbReference>
<dbReference type="CDD" id="cd17874">
    <property type="entry name" value="FtsY"/>
    <property type="match status" value="1"/>
</dbReference>
<dbReference type="InterPro" id="IPR027417">
    <property type="entry name" value="P-loop_NTPase"/>
</dbReference>
<keyword evidence="14" id="KW-1185">Reference proteome</keyword>
<dbReference type="SUPFAM" id="SSF52540">
    <property type="entry name" value="P-loop containing nucleoside triphosphate hydrolases"/>
    <property type="match status" value="1"/>
</dbReference>
<dbReference type="InterPro" id="IPR042101">
    <property type="entry name" value="SRP54_N_sf"/>
</dbReference>
<organism evidence="13 14">
    <name type="scientific">Henriciella mobilis</name>
    <dbReference type="NCBI Taxonomy" id="2305467"/>
    <lineage>
        <taxon>Bacteria</taxon>
        <taxon>Pseudomonadati</taxon>
        <taxon>Pseudomonadota</taxon>
        <taxon>Alphaproteobacteria</taxon>
        <taxon>Hyphomonadales</taxon>
        <taxon>Hyphomonadaceae</taxon>
        <taxon>Henriciella</taxon>
    </lineage>
</organism>